<dbReference type="AlphaFoldDB" id="A0A087U281"/>
<proteinExistence type="predicted"/>
<dbReference type="OMA" id="YRINYFL"/>
<feature type="non-terminal residue" evidence="2">
    <location>
        <position position="165"/>
    </location>
</feature>
<dbReference type="GO" id="GO:0046983">
    <property type="term" value="F:protein dimerization activity"/>
    <property type="evidence" value="ECO:0007669"/>
    <property type="project" value="InterPro"/>
</dbReference>
<accession>A0A087U281</accession>
<protein>
    <recommendedName>
        <fullName evidence="1">HAT C-terminal dimerisation domain-containing protein</fullName>
    </recommendedName>
</protein>
<evidence type="ECO:0000313" key="3">
    <source>
        <dbReference type="Proteomes" id="UP000054359"/>
    </source>
</evidence>
<sequence length="165" mass="18883">MSLRLRTAQSPEEKFRTNVFFRILDTAWTSLNERFDAMKNHCDNFSFQGNLSAIDNANLKIKCIKLEKLLQWGDNKDINAEELYDEIVASKDIFTAVMNDPFDILNLIVSNNLCFLNFKIVLGILLSIPVNVASSKRSFSRLKLIKTYLRSSIAGKTHKSSFDCH</sequence>
<dbReference type="STRING" id="407821.A0A087U281"/>
<dbReference type="EMBL" id="KK117803">
    <property type="protein sequence ID" value="KFM71470.1"/>
    <property type="molecule type" value="Genomic_DNA"/>
</dbReference>
<organism evidence="2 3">
    <name type="scientific">Stegodyphus mimosarum</name>
    <name type="common">African social velvet spider</name>
    <dbReference type="NCBI Taxonomy" id="407821"/>
    <lineage>
        <taxon>Eukaryota</taxon>
        <taxon>Metazoa</taxon>
        <taxon>Ecdysozoa</taxon>
        <taxon>Arthropoda</taxon>
        <taxon>Chelicerata</taxon>
        <taxon>Arachnida</taxon>
        <taxon>Araneae</taxon>
        <taxon>Araneomorphae</taxon>
        <taxon>Entelegynae</taxon>
        <taxon>Eresoidea</taxon>
        <taxon>Eresidae</taxon>
        <taxon>Stegodyphus</taxon>
    </lineage>
</organism>
<reference evidence="2 3" key="1">
    <citation type="submission" date="2013-11" db="EMBL/GenBank/DDBJ databases">
        <title>Genome sequencing of Stegodyphus mimosarum.</title>
        <authorList>
            <person name="Bechsgaard J."/>
        </authorList>
    </citation>
    <scope>NUCLEOTIDE SEQUENCE [LARGE SCALE GENOMIC DNA]</scope>
</reference>
<name>A0A087U281_STEMI</name>
<evidence type="ECO:0000259" key="1">
    <source>
        <dbReference type="Pfam" id="PF05699"/>
    </source>
</evidence>
<evidence type="ECO:0000313" key="2">
    <source>
        <dbReference type="EMBL" id="KFM71470.1"/>
    </source>
</evidence>
<dbReference type="InterPro" id="IPR008906">
    <property type="entry name" value="HATC_C_dom"/>
</dbReference>
<gene>
    <name evidence="2" type="ORF">X975_27244</name>
</gene>
<dbReference type="Proteomes" id="UP000054359">
    <property type="component" value="Unassembled WGS sequence"/>
</dbReference>
<keyword evidence="3" id="KW-1185">Reference proteome</keyword>
<dbReference type="OrthoDB" id="10015673at2759"/>
<dbReference type="Pfam" id="PF05699">
    <property type="entry name" value="Dimer_Tnp_hAT"/>
    <property type="match status" value="1"/>
</dbReference>
<feature type="domain" description="HAT C-terminal dimerisation" evidence="1">
    <location>
        <begin position="98"/>
        <end position="152"/>
    </location>
</feature>